<dbReference type="EMBL" id="JYIV01000007">
    <property type="protein sequence ID" value="KJL26939.1"/>
    <property type="molecule type" value="Genomic_DNA"/>
</dbReference>
<keyword evidence="2" id="KW-1133">Transmembrane helix</keyword>
<dbReference type="OrthoDB" id="3298842at2"/>
<dbReference type="Gene3D" id="3.30.1390.10">
    <property type="match status" value="2"/>
</dbReference>
<reference evidence="4 5" key="1">
    <citation type="submission" date="2015-02" db="EMBL/GenBank/DDBJ databases">
        <title>Draft genome sequences of ten Microbacterium spp. with emphasis on heavy metal contaminated environments.</title>
        <authorList>
            <person name="Corretto E."/>
        </authorList>
    </citation>
    <scope>NUCLEOTIDE SEQUENCE [LARGE SCALE GENOMIC DNA]</scope>
    <source>
        <strain evidence="4 5">BEL163</strain>
    </source>
</reference>
<evidence type="ECO:0000256" key="2">
    <source>
        <dbReference type="SAM" id="Phobius"/>
    </source>
</evidence>
<comment type="caution">
    <text evidence="4">The sequence shown here is derived from an EMBL/GenBank/DDBJ whole genome shotgun (WGS) entry which is preliminary data.</text>
</comment>
<gene>
    <name evidence="4" type="primary">rplL_1</name>
    <name evidence="4" type="ORF">RN51_00079</name>
</gene>
<feature type="domain" description="Large ribosomal subunit protein bL12 C-terminal" evidence="3">
    <location>
        <begin position="144"/>
        <end position="175"/>
    </location>
</feature>
<keyword evidence="4" id="KW-0689">Ribosomal protein</keyword>
<feature type="region of interest" description="Disordered" evidence="1">
    <location>
        <begin position="106"/>
        <end position="125"/>
    </location>
</feature>
<dbReference type="GO" id="GO:0006412">
    <property type="term" value="P:translation"/>
    <property type="evidence" value="ECO:0007669"/>
    <property type="project" value="InterPro"/>
</dbReference>
<keyword evidence="2" id="KW-0472">Membrane</keyword>
<proteinExistence type="predicted"/>
<sequence length="179" mass="18567">MDAVLWIIAIVVGLIVIVAVLAVSVRGMRPKLPDPPLFSTAPHAAPPPSAATTPGLTPEVVAEVDRLVVAGQKIHAIKVYRDHSGVSLKEAKDRIEHWSVSTTAPHPAAVSHTTAPHSSITATPSSVRASLPPSVASTIDAQVAGGSAIAAIKTLREHTGLGLKESKNVIDAWPHTHAS</sequence>
<dbReference type="PATRIC" id="fig|82380.10.peg.78"/>
<keyword evidence="2" id="KW-0812">Transmembrane</keyword>
<evidence type="ECO:0000313" key="4">
    <source>
        <dbReference type="EMBL" id="KJL26939.1"/>
    </source>
</evidence>
<dbReference type="AlphaFoldDB" id="A0A0F0L2L9"/>
<name>A0A0F0L2L9_9MICO</name>
<evidence type="ECO:0000256" key="1">
    <source>
        <dbReference type="SAM" id="MobiDB-lite"/>
    </source>
</evidence>
<organism evidence="4 5">
    <name type="scientific">Microbacterium oxydans</name>
    <dbReference type="NCBI Taxonomy" id="82380"/>
    <lineage>
        <taxon>Bacteria</taxon>
        <taxon>Bacillati</taxon>
        <taxon>Actinomycetota</taxon>
        <taxon>Actinomycetes</taxon>
        <taxon>Micrococcales</taxon>
        <taxon>Microbacteriaceae</taxon>
        <taxon>Microbacterium</taxon>
    </lineage>
</organism>
<dbReference type="InterPro" id="IPR014719">
    <property type="entry name" value="Ribosomal_bL12_C/ClpS-like"/>
</dbReference>
<evidence type="ECO:0000313" key="5">
    <source>
        <dbReference type="Proteomes" id="UP000033725"/>
    </source>
</evidence>
<dbReference type="RefSeq" id="WP_045262072.1">
    <property type="nucleotide sequence ID" value="NZ_JYIV01000007.1"/>
</dbReference>
<feature type="transmembrane region" description="Helical" evidence="2">
    <location>
        <begin position="6"/>
        <end position="25"/>
    </location>
</feature>
<keyword evidence="4" id="KW-0687">Ribonucleoprotein</keyword>
<dbReference type="GO" id="GO:0005840">
    <property type="term" value="C:ribosome"/>
    <property type="evidence" value="ECO:0007669"/>
    <property type="project" value="UniProtKB-KW"/>
</dbReference>
<dbReference type="GO" id="GO:0003735">
    <property type="term" value="F:structural constituent of ribosome"/>
    <property type="evidence" value="ECO:0007669"/>
    <property type="project" value="InterPro"/>
</dbReference>
<dbReference type="Pfam" id="PF00542">
    <property type="entry name" value="Ribosomal_L12"/>
    <property type="match status" value="1"/>
</dbReference>
<protein>
    <submittedName>
        <fullName evidence="4">50S ribosomal protein L7/L12</fullName>
    </submittedName>
</protein>
<accession>A0A0F0L2L9</accession>
<dbReference type="Proteomes" id="UP000033725">
    <property type="component" value="Unassembled WGS sequence"/>
</dbReference>
<dbReference type="InterPro" id="IPR013823">
    <property type="entry name" value="Ribosomal_bL12_C"/>
</dbReference>
<feature type="compositionally biased region" description="Polar residues" evidence="1">
    <location>
        <begin position="111"/>
        <end position="125"/>
    </location>
</feature>
<dbReference type="SUPFAM" id="SSF54736">
    <property type="entry name" value="ClpS-like"/>
    <property type="match status" value="1"/>
</dbReference>
<evidence type="ECO:0000259" key="3">
    <source>
        <dbReference type="Pfam" id="PF00542"/>
    </source>
</evidence>